<sequence>MLHNSGMSGPLQPPVAVPPLGPEGADKSISAAWQPLLGRKKSSVYRTCIGHWIRQDQSRTGNGRLDSAAPAERDCWTAGCQAGLPGCTCYDVSQHGVSRHHGAWEPSFHEIGINHISIIAPEDQGPDIRHLARPSSPLASRILIPLETAGYLHDMFLAALPSRKLPPKPLHA</sequence>
<evidence type="ECO:0000313" key="2">
    <source>
        <dbReference type="EMBL" id="KAI1880244.1"/>
    </source>
</evidence>
<proteinExistence type="predicted"/>
<dbReference type="Proteomes" id="UP000829685">
    <property type="component" value="Unassembled WGS sequence"/>
</dbReference>
<evidence type="ECO:0000313" key="3">
    <source>
        <dbReference type="Proteomes" id="UP000829685"/>
    </source>
</evidence>
<evidence type="ECO:0000256" key="1">
    <source>
        <dbReference type="SAM" id="MobiDB-lite"/>
    </source>
</evidence>
<dbReference type="EMBL" id="JAFIMR010000003">
    <property type="protein sequence ID" value="KAI1880244.1"/>
    <property type="molecule type" value="Genomic_DNA"/>
</dbReference>
<organism evidence="2 3">
    <name type="scientific">Neoarthrinium moseri</name>
    <dbReference type="NCBI Taxonomy" id="1658444"/>
    <lineage>
        <taxon>Eukaryota</taxon>
        <taxon>Fungi</taxon>
        <taxon>Dikarya</taxon>
        <taxon>Ascomycota</taxon>
        <taxon>Pezizomycotina</taxon>
        <taxon>Sordariomycetes</taxon>
        <taxon>Xylariomycetidae</taxon>
        <taxon>Amphisphaeriales</taxon>
        <taxon>Apiosporaceae</taxon>
        <taxon>Neoarthrinium</taxon>
    </lineage>
</organism>
<keyword evidence="3" id="KW-1185">Reference proteome</keyword>
<accession>A0A9Q0AR30</accession>
<dbReference type="AlphaFoldDB" id="A0A9Q0AR30"/>
<reference evidence="2" key="1">
    <citation type="submission" date="2021-03" db="EMBL/GenBank/DDBJ databases">
        <title>Revisited historic fungal species revealed as producer of novel bioactive compounds through whole genome sequencing and comparative genomics.</title>
        <authorList>
            <person name="Vignolle G.A."/>
            <person name="Hochenegger N."/>
            <person name="Mach R.L."/>
            <person name="Mach-Aigner A.R."/>
            <person name="Javad Rahimi M."/>
            <person name="Salim K.A."/>
            <person name="Chan C.M."/>
            <person name="Lim L.B.L."/>
            <person name="Cai F."/>
            <person name="Druzhinina I.S."/>
            <person name="U'Ren J.M."/>
            <person name="Derntl C."/>
        </authorList>
    </citation>
    <scope>NUCLEOTIDE SEQUENCE</scope>
    <source>
        <strain evidence="2">TUCIM 5799</strain>
    </source>
</reference>
<gene>
    <name evidence="2" type="ORF">JX265_001865</name>
</gene>
<name>A0A9Q0AR30_9PEZI</name>
<feature type="region of interest" description="Disordered" evidence="1">
    <location>
        <begin position="1"/>
        <end position="23"/>
    </location>
</feature>
<comment type="caution">
    <text evidence="2">The sequence shown here is derived from an EMBL/GenBank/DDBJ whole genome shotgun (WGS) entry which is preliminary data.</text>
</comment>
<feature type="compositionally biased region" description="Pro residues" evidence="1">
    <location>
        <begin position="11"/>
        <end position="21"/>
    </location>
</feature>
<protein>
    <submittedName>
        <fullName evidence="2">Uncharacterized protein</fullName>
    </submittedName>
</protein>